<reference evidence="3" key="1">
    <citation type="submission" date="2016-06" db="EMBL/GenBank/DDBJ databases">
        <title>Parallel loss of symbiosis genes in relatives of nitrogen-fixing non-legume Parasponia.</title>
        <authorList>
            <person name="Van Velzen R."/>
            <person name="Holmer R."/>
            <person name="Bu F."/>
            <person name="Rutten L."/>
            <person name="Van Zeijl A."/>
            <person name="Liu W."/>
            <person name="Santuari L."/>
            <person name="Cao Q."/>
            <person name="Sharma T."/>
            <person name="Shen D."/>
            <person name="Roswanjaya Y."/>
            <person name="Wardhani T."/>
            <person name="Kalhor M.S."/>
            <person name="Jansen J."/>
            <person name="Van den Hoogen J."/>
            <person name="Gungor B."/>
            <person name="Hartog M."/>
            <person name="Hontelez J."/>
            <person name="Verver J."/>
            <person name="Yang W.-C."/>
            <person name="Schijlen E."/>
            <person name="Repin R."/>
            <person name="Schilthuizen M."/>
            <person name="Schranz E."/>
            <person name="Heidstra R."/>
            <person name="Miyata K."/>
            <person name="Fedorova E."/>
            <person name="Kohlen W."/>
            <person name="Bisseling T."/>
            <person name="Smit S."/>
            <person name="Geurts R."/>
        </authorList>
    </citation>
    <scope>NUCLEOTIDE SEQUENCE [LARGE SCALE GENOMIC DNA]</scope>
    <source>
        <strain evidence="3">cv. WU1-14</strain>
    </source>
</reference>
<evidence type="ECO:0000256" key="1">
    <source>
        <dbReference type="SAM" id="MobiDB-lite"/>
    </source>
</evidence>
<proteinExistence type="predicted"/>
<dbReference type="EMBL" id="JXTB01000078">
    <property type="protein sequence ID" value="PON66621.1"/>
    <property type="molecule type" value="Genomic_DNA"/>
</dbReference>
<dbReference type="OrthoDB" id="10361660at2759"/>
<dbReference type="Proteomes" id="UP000237105">
    <property type="component" value="Unassembled WGS sequence"/>
</dbReference>
<evidence type="ECO:0000313" key="3">
    <source>
        <dbReference type="Proteomes" id="UP000237105"/>
    </source>
</evidence>
<dbReference type="AlphaFoldDB" id="A0A2P5D010"/>
<gene>
    <name evidence="2" type="ORF">PanWU01x14_108630</name>
</gene>
<accession>A0A2P5D010</accession>
<sequence length="94" mass="11066">MLEDMLAMKRPNPRHSTGQEHLHRIDEAKGQCKKRWSQVSLLLSHKTPAYQQVGERPAPLRDLVRIKPKVKSQLKTFDFHGALKFPDKREIRER</sequence>
<keyword evidence="3" id="KW-1185">Reference proteome</keyword>
<evidence type="ECO:0000313" key="2">
    <source>
        <dbReference type="EMBL" id="PON66621.1"/>
    </source>
</evidence>
<organism evidence="2 3">
    <name type="scientific">Parasponia andersonii</name>
    <name type="common">Sponia andersonii</name>
    <dbReference type="NCBI Taxonomy" id="3476"/>
    <lineage>
        <taxon>Eukaryota</taxon>
        <taxon>Viridiplantae</taxon>
        <taxon>Streptophyta</taxon>
        <taxon>Embryophyta</taxon>
        <taxon>Tracheophyta</taxon>
        <taxon>Spermatophyta</taxon>
        <taxon>Magnoliopsida</taxon>
        <taxon>eudicotyledons</taxon>
        <taxon>Gunneridae</taxon>
        <taxon>Pentapetalae</taxon>
        <taxon>rosids</taxon>
        <taxon>fabids</taxon>
        <taxon>Rosales</taxon>
        <taxon>Cannabaceae</taxon>
        <taxon>Parasponia</taxon>
    </lineage>
</organism>
<comment type="caution">
    <text evidence="2">The sequence shown here is derived from an EMBL/GenBank/DDBJ whole genome shotgun (WGS) entry which is preliminary data.</text>
</comment>
<feature type="region of interest" description="Disordered" evidence="1">
    <location>
        <begin position="1"/>
        <end position="22"/>
    </location>
</feature>
<name>A0A2P5D010_PARAD</name>
<protein>
    <submittedName>
        <fullName evidence="2">Uncharacterized protein</fullName>
    </submittedName>
</protein>